<keyword evidence="2" id="KW-0472">Membrane</keyword>
<dbReference type="EMBL" id="JANAWD010000175">
    <property type="protein sequence ID" value="KAJ3484813.1"/>
    <property type="molecule type" value="Genomic_DNA"/>
</dbReference>
<feature type="compositionally biased region" description="Polar residues" evidence="1">
    <location>
        <begin position="243"/>
        <end position="256"/>
    </location>
</feature>
<keyword evidence="2" id="KW-1133">Transmembrane helix</keyword>
<proteinExistence type="predicted"/>
<feature type="region of interest" description="Disordered" evidence="1">
    <location>
        <begin position="242"/>
        <end position="278"/>
    </location>
</feature>
<sequence>MLKGLNSDAVGWGIAAMHAHRAYGNRSFLQIAIATWNTLNSFSIGSDDADAGRHPLKEIPILPSCNGETSAGGVFWTRGSQSTVVNGETVCAFMALSAYLFEATTDTKYYDAASLSAQFIKAHLYNGTIILDSIDLSNCSSSDLAITYNSGFFIEGLSVFANYTGSDDSDWATFSSRRVPSDHWSFKLTDSQYNALLDLASVPGSNNFSPSWPGPPFPQHLPWGQAAAIDVLNAAIDMAPPVETSTTSGAMGSPTTDNPNPSSGSDNNGRQPSGASSRRSTNIGLVIALSICGTVLICVALVLLRFFYKQRNCNGVLNRDLSKSPESFMGPKTVDRATPSSSLTTIEPFLLTKTKPVLPPEKLVSSHVPPPNPASTVAPSSYTLPSTLVQLTDHTPESPNDDCTASQAGPSPRARRSFVPVRAETLAHDDV</sequence>
<evidence type="ECO:0000313" key="3">
    <source>
        <dbReference type="EMBL" id="KAJ3484813.1"/>
    </source>
</evidence>
<dbReference type="Pfam" id="PF03663">
    <property type="entry name" value="Glyco_hydro_76"/>
    <property type="match status" value="1"/>
</dbReference>
<protein>
    <recommendedName>
        <fullName evidence="5">Mannan endo-1,6-alpha-mannosidase</fullName>
    </recommendedName>
</protein>
<evidence type="ECO:0008006" key="5">
    <source>
        <dbReference type="Google" id="ProtNLM"/>
    </source>
</evidence>
<feature type="transmembrane region" description="Helical" evidence="2">
    <location>
        <begin position="283"/>
        <end position="304"/>
    </location>
</feature>
<dbReference type="InterPro" id="IPR005198">
    <property type="entry name" value="Glyco_hydro_76"/>
</dbReference>
<dbReference type="Gene3D" id="1.50.10.20">
    <property type="match status" value="1"/>
</dbReference>
<dbReference type="GO" id="GO:0005975">
    <property type="term" value="P:carbohydrate metabolic process"/>
    <property type="evidence" value="ECO:0007669"/>
    <property type="project" value="InterPro"/>
</dbReference>
<reference evidence="3" key="1">
    <citation type="submission" date="2022-07" db="EMBL/GenBank/DDBJ databases">
        <title>Genome Sequence of Physisporinus lineatus.</title>
        <authorList>
            <person name="Buettner E."/>
        </authorList>
    </citation>
    <scope>NUCLEOTIDE SEQUENCE</scope>
    <source>
        <strain evidence="3">VT162</strain>
    </source>
</reference>
<evidence type="ECO:0000313" key="4">
    <source>
        <dbReference type="Proteomes" id="UP001212997"/>
    </source>
</evidence>
<dbReference type="Proteomes" id="UP001212997">
    <property type="component" value="Unassembled WGS sequence"/>
</dbReference>
<accession>A0AAD5V2Y7</accession>
<keyword evidence="4" id="KW-1185">Reference proteome</keyword>
<feature type="compositionally biased region" description="Polar residues" evidence="1">
    <location>
        <begin position="391"/>
        <end position="409"/>
    </location>
</feature>
<feature type="compositionally biased region" description="Low complexity" evidence="1">
    <location>
        <begin position="257"/>
        <end position="269"/>
    </location>
</feature>
<evidence type="ECO:0000256" key="2">
    <source>
        <dbReference type="SAM" id="Phobius"/>
    </source>
</evidence>
<keyword evidence="2" id="KW-0812">Transmembrane</keyword>
<dbReference type="InterPro" id="IPR008928">
    <property type="entry name" value="6-hairpin_glycosidase_sf"/>
</dbReference>
<evidence type="ECO:0000256" key="1">
    <source>
        <dbReference type="SAM" id="MobiDB-lite"/>
    </source>
</evidence>
<dbReference type="AlphaFoldDB" id="A0AAD5V2Y7"/>
<comment type="caution">
    <text evidence="3">The sequence shown here is derived from an EMBL/GenBank/DDBJ whole genome shotgun (WGS) entry which is preliminary data.</text>
</comment>
<organism evidence="3 4">
    <name type="scientific">Meripilus lineatus</name>
    <dbReference type="NCBI Taxonomy" id="2056292"/>
    <lineage>
        <taxon>Eukaryota</taxon>
        <taxon>Fungi</taxon>
        <taxon>Dikarya</taxon>
        <taxon>Basidiomycota</taxon>
        <taxon>Agaricomycotina</taxon>
        <taxon>Agaricomycetes</taxon>
        <taxon>Polyporales</taxon>
        <taxon>Meripilaceae</taxon>
        <taxon>Meripilus</taxon>
    </lineage>
</organism>
<name>A0AAD5V2Y7_9APHY</name>
<dbReference type="SUPFAM" id="SSF48208">
    <property type="entry name" value="Six-hairpin glycosidases"/>
    <property type="match status" value="1"/>
</dbReference>
<feature type="region of interest" description="Disordered" evidence="1">
    <location>
        <begin position="391"/>
        <end position="431"/>
    </location>
</feature>
<gene>
    <name evidence="3" type="ORF">NLI96_g5393</name>
</gene>